<accession>A0ABN9V8V3</accession>
<dbReference type="Proteomes" id="UP001189429">
    <property type="component" value="Unassembled WGS sequence"/>
</dbReference>
<keyword evidence="2" id="KW-1185">Reference proteome</keyword>
<comment type="caution">
    <text evidence="1">The sequence shown here is derived from an EMBL/GenBank/DDBJ whole genome shotgun (WGS) entry which is preliminary data.</text>
</comment>
<gene>
    <name evidence="1" type="ORF">PCOR1329_LOCUS55755</name>
</gene>
<proteinExistence type="predicted"/>
<name>A0ABN9V8V3_9DINO</name>
<reference evidence="1" key="1">
    <citation type="submission" date="2023-10" db="EMBL/GenBank/DDBJ databases">
        <authorList>
            <person name="Chen Y."/>
            <person name="Shah S."/>
            <person name="Dougan E. K."/>
            <person name="Thang M."/>
            <person name="Chan C."/>
        </authorList>
    </citation>
    <scope>NUCLEOTIDE SEQUENCE [LARGE SCALE GENOMIC DNA]</scope>
</reference>
<organism evidence="1 2">
    <name type="scientific">Prorocentrum cordatum</name>
    <dbReference type="NCBI Taxonomy" id="2364126"/>
    <lineage>
        <taxon>Eukaryota</taxon>
        <taxon>Sar</taxon>
        <taxon>Alveolata</taxon>
        <taxon>Dinophyceae</taxon>
        <taxon>Prorocentrales</taxon>
        <taxon>Prorocentraceae</taxon>
        <taxon>Prorocentrum</taxon>
    </lineage>
</organism>
<evidence type="ECO:0008006" key="3">
    <source>
        <dbReference type="Google" id="ProtNLM"/>
    </source>
</evidence>
<evidence type="ECO:0000313" key="1">
    <source>
        <dbReference type="EMBL" id="CAK0869394.1"/>
    </source>
</evidence>
<sequence>GPSGRARAAASAAERCFLGGCAAHLRGEGGLAVALLRDSLLQDGRDGARWHFYAGVLLKAAAAGGGAAEELAGLAEEALRRAVSLGHAALRSSCLDLEALLWERGDLAGCREAQGRR</sequence>
<feature type="non-terminal residue" evidence="1">
    <location>
        <position position="1"/>
    </location>
</feature>
<protein>
    <recommendedName>
        <fullName evidence="3">Tetratricopeptide repeat protein 38</fullName>
    </recommendedName>
</protein>
<evidence type="ECO:0000313" key="2">
    <source>
        <dbReference type="Proteomes" id="UP001189429"/>
    </source>
</evidence>
<dbReference type="EMBL" id="CAUYUJ010016845">
    <property type="protein sequence ID" value="CAK0869394.1"/>
    <property type="molecule type" value="Genomic_DNA"/>
</dbReference>